<dbReference type="EMBL" id="AFAR01000272">
    <property type="protein sequence ID" value="EGF24747.1"/>
    <property type="molecule type" value="Genomic_DNA"/>
</dbReference>
<comment type="caution">
    <text evidence="1">The sequence shown here is derived from an EMBL/GenBank/DDBJ whole genome shotgun (WGS) entry which is preliminary data.</text>
</comment>
<reference evidence="1 2" key="1">
    <citation type="journal article" date="2013" name="Mar. Genomics">
        <title>Expression of sulfatases in Rhodopirellula baltica and the diversity of sulfatases in the genus Rhodopirellula.</title>
        <authorList>
            <person name="Wegner C.E."/>
            <person name="Richter-Heitmann T."/>
            <person name="Klindworth A."/>
            <person name="Klockow C."/>
            <person name="Richter M."/>
            <person name="Achstetter T."/>
            <person name="Glockner F.O."/>
            <person name="Harder J."/>
        </authorList>
    </citation>
    <scope>NUCLEOTIDE SEQUENCE [LARGE SCALE GENOMIC DNA]</scope>
    <source>
        <strain evidence="1 2">WH47</strain>
    </source>
</reference>
<protein>
    <submittedName>
        <fullName evidence="1">Uncharacterized protein</fullName>
    </submittedName>
</protein>
<dbReference type="AlphaFoldDB" id="F2AZZ4"/>
<proteinExistence type="predicted"/>
<dbReference type="Proteomes" id="UP000006222">
    <property type="component" value="Unassembled WGS sequence"/>
</dbReference>
<sequence>MEHVTSPPKRKSRAAFAQIEITTSFLPTVVCLEAVTTQQWEQQFGRPRNHSSIGRLPFSQETVRRSFRKPAFDLLSQVAR</sequence>
<organism evidence="1 2">
    <name type="scientific">Rhodopirellula baltica WH47</name>
    <dbReference type="NCBI Taxonomy" id="991778"/>
    <lineage>
        <taxon>Bacteria</taxon>
        <taxon>Pseudomonadati</taxon>
        <taxon>Planctomycetota</taxon>
        <taxon>Planctomycetia</taxon>
        <taxon>Pirellulales</taxon>
        <taxon>Pirellulaceae</taxon>
        <taxon>Rhodopirellula</taxon>
    </lineage>
</organism>
<evidence type="ECO:0000313" key="1">
    <source>
        <dbReference type="EMBL" id="EGF24747.1"/>
    </source>
</evidence>
<accession>F2AZZ4</accession>
<gene>
    <name evidence="1" type="ORF">RBWH47_03114</name>
</gene>
<evidence type="ECO:0000313" key="2">
    <source>
        <dbReference type="Proteomes" id="UP000006222"/>
    </source>
</evidence>
<name>F2AZZ4_RHOBT</name>